<evidence type="ECO:0000256" key="4">
    <source>
        <dbReference type="ARBA" id="ARBA00022840"/>
    </source>
</evidence>
<proteinExistence type="inferred from homology"/>
<protein>
    <recommendedName>
        <fullName evidence="5">Protein-arginine kinase</fullName>
        <ecNumber evidence="5">2.7.14.1</ecNumber>
    </recommendedName>
</protein>
<dbReference type="AlphaFoldDB" id="A0A1M6FI23"/>
<accession>A0A1M6FI23</accession>
<dbReference type="OrthoDB" id="9791353at2"/>
<dbReference type="EMBL" id="FQZP01000017">
    <property type="protein sequence ID" value="SHI97286.1"/>
    <property type="molecule type" value="Genomic_DNA"/>
</dbReference>
<keyword evidence="4 5" id="KW-0067">ATP-binding</keyword>
<evidence type="ECO:0000259" key="8">
    <source>
        <dbReference type="PROSITE" id="PS51510"/>
    </source>
</evidence>
<name>A0A1M6FI23_9FIRM</name>
<comment type="catalytic activity">
    <reaction evidence="5">
        <text>L-arginyl-[protein] + ATP = N(omega)-phospho-L-arginyl-[protein] + ADP + H(+)</text>
        <dbReference type="Rhea" id="RHEA:43384"/>
        <dbReference type="Rhea" id="RHEA-COMP:10532"/>
        <dbReference type="Rhea" id="RHEA-COMP:10533"/>
        <dbReference type="ChEBI" id="CHEBI:15378"/>
        <dbReference type="ChEBI" id="CHEBI:29965"/>
        <dbReference type="ChEBI" id="CHEBI:30616"/>
        <dbReference type="ChEBI" id="CHEBI:83226"/>
        <dbReference type="ChEBI" id="CHEBI:456216"/>
        <dbReference type="EC" id="2.7.14.1"/>
    </reaction>
</comment>
<dbReference type="InterPro" id="IPR014746">
    <property type="entry name" value="Gln_synth/guanido_kin_cat_dom"/>
</dbReference>
<dbReference type="InterPro" id="IPR022414">
    <property type="entry name" value="ATP-guanido_PTrfase_cat"/>
</dbReference>
<dbReference type="GO" id="GO:1990424">
    <property type="term" value="F:protein arginine kinase activity"/>
    <property type="evidence" value="ECO:0007669"/>
    <property type="project" value="UniProtKB-EC"/>
</dbReference>
<dbReference type="Gene3D" id="3.30.590.10">
    <property type="entry name" value="Glutamine synthetase/guanido kinase, catalytic domain"/>
    <property type="match status" value="1"/>
</dbReference>
<dbReference type="NCBIfam" id="NF002194">
    <property type="entry name" value="PRK01059.1-4"/>
    <property type="match status" value="1"/>
</dbReference>
<dbReference type="Proteomes" id="UP000324781">
    <property type="component" value="Unassembled WGS sequence"/>
</dbReference>
<evidence type="ECO:0000313" key="9">
    <source>
        <dbReference type="EMBL" id="SHI97286.1"/>
    </source>
</evidence>
<feature type="binding site" evidence="5 6">
    <location>
        <begin position="17"/>
        <end position="21"/>
    </location>
    <ligand>
        <name>ATP</name>
        <dbReference type="ChEBI" id="CHEBI:30616"/>
    </ligand>
</feature>
<dbReference type="EC" id="2.7.14.1" evidence="5"/>
<dbReference type="InterPro" id="IPR023660">
    <property type="entry name" value="Arg_Kinase"/>
</dbReference>
<evidence type="ECO:0000256" key="6">
    <source>
        <dbReference type="PROSITE-ProRule" id="PRU00843"/>
    </source>
</evidence>
<feature type="binding site" evidence="5 6">
    <location>
        <position position="116"/>
    </location>
    <ligand>
        <name>ATP</name>
        <dbReference type="ChEBI" id="CHEBI:30616"/>
    </ligand>
</feature>
<dbReference type="PANTHER" id="PTHR11547">
    <property type="entry name" value="ARGININE OR CREATINE KINASE"/>
    <property type="match status" value="1"/>
</dbReference>
<sequence>MKRWYIDKGPDSDVVVSTRVRLARNFEEYPFPSRCSREQQREIIRKTVEALTGDDAEFRRGFTVIDFKNMDLNERLVYVEKRLVSKELAASDQEVGLILSNDEQISIMINEEDHLRIQCLAAGMQLEKASEICNYIDNLLSQKIDFAFDDTFGFLTSCPTNIGTAIRASLMLHLPALTMTGHINALLENCGKLGLSVRGLYGENTEARGCLYQLSNQITLGKSEQDIVMSMKTIAYQVTEQERLLRREMMQRNGLQMEDKIMRSYGILKYARTLSSEEAMERLSDVRFGIFAGLITNLDETDVNEMMLRIQAGSLQKFAGRSLRSDEMEAVRASYIRNHIAKKDKRFD</sequence>
<reference evidence="9 10" key="1">
    <citation type="submission" date="2016-11" db="EMBL/GenBank/DDBJ databases">
        <authorList>
            <person name="Varghese N."/>
            <person name="Submissions S."/>
        </authorList>
    </citation>
    <scope>NUCLEOTIDE SEQUENCE [LARGE SCALE GENOMIC DNA]</scope>
    <source>
        <strain evidence="9 10">DSM 19027</strain>
    </source>
</reference>
<evidence type="ECO:0000256" key="5">
    <source>
        <dbReference type="HAMAP-Rule" id="MF_00602"/>
    </source>
</evidence>
<comment type="caution">
    <text evidence="5 6">Lacks conserved residue(s) required for the propagation of feature annotation.</text>
</comment>
<dbReference type="PANTHER" id="PTHR11547:SF38">
    <property type="entry name" value="ARGININE KINASE 1-RELATED"/>
    <property type="match status" value="1"/>
</dbReference>
<dbReference type="GO" id="GO:0004111">
    <property type="term" value="F:creatine kinase activity"/>
    <property type="evidence" value="ECO:0007669"/>
    <property type="project" value="InterPro"/>
</dbReference>
<feature type="domain" description="Phosphagen kinase C-terminal" evidence="8">
    <location>
        <begin position="14"/>
        <end position="245"/>
    </location>
</feature>
<evidence type="ECO:0000256" key="3">
    <source>
        <dbReference type="ARBA" id="ARBA00022777"/>
    </source>
</evidence>
<dbReference type="PROSITE" id="PS00112">
    <property type="entry name" value="PHOSPHAGEN_KINASE"/>
    <property type="match status" value="1"/>
</dbReference>
<keyword evidence="1 5" id="KW-0808">Transferase</keyword>
<keyword evidence="2 5" id="KW-0547">Nucleotide-binding</keyword>
<dbReference type="InterPro" id="IPR000749">
    <property type="entry name" value="ATP-guanido_PTrfase"/>
</dbReference>
<dbReference type="SUPFAM" id="SSF55931">
    <property type="entry name" value="Glutamine synthetase/guanido kinase"/>
    <property type="match status" value="1"/>
</dbReference>
<feature type="binding site" evidence="5 6">
    <location>
        <begin position="198"/>
        <end position="203"/>
    </location>
    <ligand>
        <name>ATP</name>
        <dbReference type="ChEBI" id="CHEBI:30616"/>
    </ligand>
</feature>
<evidence type="ECO:0000256" key="7">
    <source>
        <dbReference type="RuleBase" id="RU000505"/>
    </source>
</evidence>
<evidence type="ECO:0000256" key="2">
    <source>
        <dbReference type="ARBA" id="ARBA00022741"/>
    </source>
</evidence>
<feature type="binding site" evidence="5 6">
    <location>
        <begin position="167"/>
        <end position="171"/>
    </location>
    <ligand>
        <name>ATP</name>
        <dbReference type="ChEBI" id="CHEBI:30616"/>
    </ligand>
</feature>
<comment type="similarity">
    <text evidence="5 6 7">Belongs to the ATP:guanido phosphotransferase family.</text>
</comment>
<dbReference type="Pfam" id="PF00217">
    <property type="entry name" value="ATP-gua_Ptrans"/>
    <property type="match status" value="1"/>
</dbReference>
<dbReference type="GO" id="GO:0046314">
    <property type="term" value="P:phosphocreatine biosynthetic process"/>
    <property type="evidence" value="ECO:0007669"/>
    <property type="project" value="InterPro"/>
</dbReference>
<evidence type="ECO:0000256" key="1">
    <source>
        <dbReference type="ARBA" id="ARBA00022679"/>
    </source>
</evidence>
<keyword evidence="10" id="KW-1185">Reference proteome</keyword>
<dbReference type="GO" id="GO:0005524">
    <property type="term" value="F:ATP binding"/>
    <property type="evidence" value="ECO:0007669"/>
    <property type="project" value="UniProtKB-UniRule"/>
</dbReference>
<dbReference type="PROSITE" id="PS51510">
    <property type="entry name" value="PHOSPHAGEN_KINASE_C"/>
    <property type="match status" value="1"/>
</dbReference>
<dbReference type="InterPro" id="IPR022415">
    <property type="entry name" value="ATP-guanido_PTrfase_AS"/>
</dbReference>
<gene>
    <name evidence="5" type="primary">mcsB</name>
    <name evidence="9" type="ORF">SAMN05444373_101727</name>
</gene>
<evidence type="ECO:0000313" key="10">
    <source>
        <dbReference type="Proteomes" id="UP000324781"/>
    </source>
</evidence>
<comment type="function">
    <text evidence="5">Catalyzes the specific phosphorylation of arginine residues in proteins.</text>
</comment>
<dbReference type="CDD" id="cd07930">
    <property type="entry name" value="bacterial_phosphagen_kinase"/>
    <property type="match status" value="1"/>
</dbReference>
<dbReference type="GO" id="GO:0005615">
    <property type="term" value="C:extracellular space"/>
    <property type="evidence" value="ECO:0007669"/>
    <property type="project" value="TreeGrafter"/>
</dbReference>
<dbReference type="RefSeq" id="WP_149678507.1">
    <property type="nucleotide sequence ID" value="NZ_DAONMB010000021.1"/>
</dbReference>
<organism evidence="9 10">
    <name type="scientific">Thermoclostridium caenicola</name>
    <dbReference type="NCBI Taxonomy" id="659425"/>
    <lineage>
        <taxon>Bacteria</taxon>
        <taxon>Bacillati</taxon>
        <taxon>Bacillota</taxon>
        <taxon>Clostridia</taxon>
        <taxon>Eubacteriales</taxon>
        <taxon>Oscillospiraceae</taxon>
        <taxon>Thermoclostridium</taxon>
    </lineage>
</organism>
<dbReference type="HAMAP" id="MF_00602">
    <property type="entry name" value="Prot_Arg_kinase"/>
    <property type="match status" value="1"/>
</dbReference>
<keyword evidence="3 5" id="KW-0418">Kinase</keyword>